<protein>
    <submittedName>
        <fullName evidence="1">Uncharacterized protein</fullName>
    </submittedName>
</protein>
<dbReference type="EMBL" id="MTYJ01000049">
    <property type="protein sequence ID" value="OQV18452.1"/>
    <property type="molecule type" value="Genomic_DNA"/>
</dbReference>
<accession>A0A1W0WTD1</accession>
<organism evidence="1 2">
    <name type="scientific">Hypsibius exemplaris</name>
    <name type="common">Freshwater tardigrade</name>
    <dbReference type="NCBI Taxonomy" id="2072580"/>
    <lineage>
        <taxon>Eukaryota</taxon>
        <taxon>Metazoa</taxon>
        <taxon>Ecdysozoa</taxon>
        <taxon>Tardigrada</taxon>
        <taxon>Eutardigrada</taxon>
        <taxon>Parachela</taxon>
        <taxon>Hypsibioidea</taxon>
        <taxon>Hypsibiidae</taxon>
        <taxon>Hypsibius</taxon>
    </lineage>
</organism>
<sequence length="452" mass="49843">MISYVSSLIYLPAKSSRTSHDTTVLVQREEFSGIITEQHSQLIANADEVKGAVRSAFGSYIEWLRNREAILLKSVDRAMEAHLARSQICLGDALSSLRVLKDSVELLDCDGTGCSVKDQIEKLVRDMTVAMEKDMGVTPVVRFEEKGQSALRSVIESCGEVFTESKNLFNPNRKTVTSSKWSSWLQSPTNLEHMEEPESWLPYDGDDLGVTISFAKMPSTQNLTATTPTGFTGKASRETVVFGAHFEQLMSTPLEQWLVPVLTKKRGERSCPGEIGHCAHVDANLEIENLDQLKCPSPVAKDLQTWLMPPDVVPLPPVAEVCRAGHPCATLAQCASPSDHCIGYFYTLSKRSEDWLSPLENNSDKCGDSSAFSSASSYGDEFEVLSWSCSSQAGRSTVVPVNETVREELKIWLKATSPPLSECEWLTDCCVESGCRSSHVQSGIQEWLMKTA</sequence>
<proteinExistence type="predicted"/>
<name>A0A1W0WTD1_HYPEX</name>
<evidence type="ECO:0000313" key="2">
    <source>
        <dbReference type="Proteomes" id="UP000192578"/>
    </source>
</evidence>
<dbReference type="OrthoDB" id="6334544at2759"/>
<comment type="caution">
    <text evidence="1">The sequence shown here is derived from an EMBL/GenBank/DDBJ whole genome shotgun (WGS) entry which is preliminary data.</text>
</comment>
<dbReference type="Proteomes" id="UP000192578">
    <property type="component" value="Unassembled WGS sequence"/>
</dbReference>
<reference evidence="2" key="1">
    <citation type="submission" date="2017-01" db="EMBL/GenBank/DDBJ databases">
        <title>Comparative genomics of anhydrobiosis in the tardigrade Hypsibius dujardini.</title>
        <authorList>
            <person name="Yoshida Y."/>
            <person name="Koutsovoulos G."/>
            <person name="Laetsch D."/>
            <person name="Stevens L."/>
            <person name="Kumar S."/>
            <person name="Horikawa D."/>
            <person name="Ishino K."/>
            <person name="Komine S."/>
            <person name="Tomita M."/>
            <person name="Blaxter M."/>
            <person name="Arakawa K."/>
        </authorList>
    </citation>
    <scope>NUCLEOTIDE SEQUENCE [LARGE SCALE GENOMIC DNA]</scope>
    <source>
        <strain evidence="2">Z151</strain>
    </source>
</reference>
<dbReference type="AlphaFoldDB" id="A0A1W0WTD1"/>
<gene>
    <name evidence="1" type="ORF">BV898_07461</name>
</gene>
<keyword evidence="2" id="KW-1185">Reference proteome</keyword>
<evidence type="ECO:0000313" key="1">
    <source>
        <dbReference type="EMBL" id="OQV18452.1"/>
    </source>
</evidence>